<gene>
    <name evidence="2" type="ORF">GA0070604_3705</name>
</gene>
<evidence type="ECO:0000313" key="2">
    <source>
        <dbReference type="EMBL" id="SCL57833.1"/>
    </source>
</evidence>
<dbReference type="Pfam" id="PF04738">
    <property type="entry name" value="Lant_dehydr_N"/>
    <property type="match status" value="2"/>
</dbReference>
<proteinExistence type="predicted"/>
<protein>
    <submittedName>
        <fullName evidence="2">Lantibiotic dehydratase, C terminus</fullName>
    </submittedName>
</protein>
<reference evidence="3" key="1">
    <citation type="submission" date="2016-06" db="EMBL/GenBank/DDBJ databases">
        <authorList>
            <person name="Varghese N."/>
            <person name="Submissions Spin"/>
        </authorList>
    </citation>
    <scope>NUCLEOTIDE SEQUENCE [LARGE SCALE GENOMIC DNA]</scope>
    <source>
        <strain evidence="3">DSM 44814</strain>
    </source>
</reference>
<sequence>MPGTNGADRAGDPALRLGGRWRLWDQFSLRGAGFPADGVLRLVDDELALAADRIGLPPGSPRSAGAAPAASAAEWKAFEESFAASAVKSALTLQSAAATPEFRTAVAWQNRVVLGRAVQPYLSWRPTAARTSQVRQREELVAHYWQRLCVKNDTIGFFGPVGWGRYDPTVPGLAVDPGRGLVAETTVYFASWAIDGLARSIGADPVLAGWVAPRRVPFVRVDGRTVSLPGRPAQQLTPELSEVLDRCDGTRPALRIGQELGHDVTEALTELVRRRLVVWRLDIPADAYPERHLRAWLATVEDPAARQRGLDKLAVLEHHRERVREATRPGELSAAMAALEDDFVALTETAATREKGATTAPGRALVYSDCRRAASVRVGPEVLSALAPLDPLLTSATWLTSALAERVMARARRVFDRLAGPVDLATFWFACMPILHGEAVSDVTELQAEFWARWVRLLRIDDGARRVVLSLADLADRVREVFDAPGGGWPTARYLSPDVMIAATDAEAVGRGEFELVLGELHVAINTLGASLYLNQHPNPAELVELTDRDYPEPRLMPLISKENRSRLSTRIRYSLARPEDYYVALVDFTADPHRPRTVNSADVSVRAHGERLVAVLPDGAEFDVVDVFSHVLTSLVLDRWRILPERDHTPRVTVDKLVLARETWRFAADQLAFAEEKTEARRFVRARRWATTHQLPRYVFVTSPAEPRPLFVDFDSPVYVNLLAKAARRLVRKDPGARLTVTEMLPTPEQTWLTDDRGDRYTSELRFVAFDTGRDEPES</sequence>
<evidence type="ECO:0000259" key="1">
    <source>
        <dbReference type="Pfam" id="PF04738"/>
    </source>
</evidence>
<feature type="domain" description="Lantibiotic dehydratase N-terminal" evidence="1">
    <location>
        <begin position="99"/>
        <end position="387"/>
    </location>
</feature>
<organism evidence="2 3">
    <name type="scientific">Micromonospora eburnea</name>
    <dbReference type="NCBI Taxonomy" id="227316"/>
    <lineage>
        <taxon>Bacteria</taxon>
        <taxon>Bacillati</taxon>
        <taxon>Actinomycetota</taxon>
        <taxon>Actinomycetes</taxon>
        <taxon>Micromonosporales</taxon>
        <taxon>Micromonosporaceae</taxon>
        <taxon>Micromonospora</taxon>
    </lineage>
</organism>
<dbReference type="EMBL" id="FMHY01000002">
    <property type="protein sequence ID" value="SCL57833.1"/>
    <property type="molecule type" value="Genomic_DNA"/>
</dbReference>
<dbReference type="OrthoDB" id="8428173at2"/>
<dbReference type="AlphaFoldDB" id="A0A1C6UVE3"/>
<dbReference type="Proteomes" id="UP000199696">
    <property type="component" value="Unassembled WGS sequence"/>
</dbReference>
<evidence type="ECO:0000313" key="3">
    <source>
        <dbReference type="Proteomes" id="UP000199696"/>
    </source>
</evidence>
<name>A0A1C6UVE3_9ACTN</name>
<keyword evidence="3" id="KW-1185">Reference proteome</keyword>
<dbReference type="RefSeq" id="WP_091119597.1">
    <property type="nucleotide sequence ID" value="NZ_FMHY01000002.1"/>
</dbReference>
<accession>A0A1C6UVE3</accession>
<dbReference type="STRING" id="227316.GA0070604_3705"/>
<dbReference type="InterPro" id="IPR006827">
    <property type="entry name" value="Lant_deHydtase_N"/>
</dbReference>
<feature type="domain" description="Lantibiotic dehydratase N-terminal" evidence="1">
    <location>
        <begin position="462"/>
        <end position="724"/>
    </location>
</feature>